<proteinExistence type="predicted"/>
<dbReference type="Pfam" id="PF00149">
    <property type="entry name" value="Metallophos"/>
    <property type="match status" value="1"/>
</dbReference>
<sequence length="250" mass="29108">MSTDTLCQIRSTICSIDSNAFIYEKIHTFHSFDLDKVHFVVFSTEFYFYTNYGWDQIQNQWNWLVSDLQKANANRASVPWLITLGHRPMYCSDYDGDDCTKYESIVRTGLPIVHAYGLEKLFFEYGVDLELWAHEHTYERMWPVYNRTVFNGTTSAYVNPPAPVHVVSGSAGCRENTDVFMEHPGPWSARRSTDYGFGRMRIHNATHLHFWQVSAIKVTTFQRMYGEDLRFSPTITSAFTRPQFLRNSTS</sequence>
<evidence type="ECO:0000256" key="1">
    <source>
        <dbReference type="ARBA" id="ARBA00023180"/>
    </source>
</evidence>
<dbReference type="InterPro" id="IPR004843">
    <property type="entry name" value="Calcineurin-like_PHP"/>
</dbReference>
<protein>
    <submittedName>
        <fullName evidence="5">Metallophos domain-containing protein</fullName>
    </submittedName>
</protein>
<dbReference type="InterPro" id="IPR025733">
    <property type="entry name" value="PAPs_C"/>
</dbReference>
<dbReference type="AlphaFoldDB" id="A0A1I7XK84"/>
<dbReference type="PANTHER" id="PTHR45867:SF3">
    <property type="entry name" value="ACID PHOSPHATASE TYPE 7"/>
    <property type="match status" value="1"/>
</dbReference>
<dbReference type="SUPFAM" id="SSF56300">
    <property type="entry name" value="Metallo-dependent phosphatases"/>
    <property type="match status" value="1"/>
</dbReference>
<dbReference type="GO" id="GO:0016787">
    <property type="term" value="F:hydrolase activity"/>
    <property type="evidence" value="ECO:0007669"/>
    <property type="project" value="InterPro"/>
</dbReference>
<evidence type="ECO:0000259" key="2">
    <source>
        <dbReference type="Pfam" id="PF00149"/>
    </source>
</evidence>
<keyword evidence="1" id="KW-0325">Glycoprotein</keyword>
<reference evidence="5" key="1">
    <citation type="submission" date="2016-11" db="UniProtKB">
        <authorList>
            <consortium name="WormBaseParasite"/>
        </authorList>
    </citation>
    <scope>IDENTIFICATION</scope>
</reference>
<dbReference type="Gene3D" id="3.60.21.10">
    <property type="match status" value="1"/>
</dbReference>
<dbReference type="InterPro" id="IPR029052">
    <property type="entry name" value="Metallo-depent_PP-like"/>
</dbReference>
<keyword evidence="4" id="KW-1185">Reference proteome</keyword>
<dbReference type="Proteomes" id="UP000095283">
    <property type="component" value="Unplaced"/>
</dbReference>
<feature type="domain" description="Purple acid phosphatase C-terminal" evidence="3">
    <location>
        <begin position="162"/>
        <end position="215"/>
    </location>
</feature>
<dbReference type="PANTHER" id="PTHR45867">
    <property type="entry name" value="PURPLE ACID PHOSPHATASE"/>
    <property type="match status" value="1"/>
</dbReference>
<organism evidence="4 5">
    <name type="scientific">Heterorhabditis bacteriophora</name>
    <name type="common">Entomopathogenic nematode worm</name>
    <dbReference type="NCBI Taxonomy" id="37862"/>
    <lineage>
        <taxon>Eukaryota</taxon>
        <taxon>Metazoa</taxon>
        <taxon>Ecdysozoa</taxon>
        <taxon>Nematoda</taxon>
        <taxon>Chromadorea</taxon>
        <taxon>Rhabditida</taxon>
        <taxon>Rhabditina</taxon>
        <taxon>Rhabditomorpha</taxon>
        <taxon>Strongyloidea</taxon>
        <taxon>Heterorhabditidae</taxon>
        <taxon>Heterorhabditis</taxon>
    </lineage>
</organism>
<name>A0A1I7XK84_HETBA</name>
<accession>A0A1I7XK84</accession>
<feature type="domain" description="Calcineurin-like phosphoesterase" evidence="2">
    <location>
        <begin position="47"/>
        <end position="138"/>
    </location>
</feature>
<dbReference type="CDD" id="cd00839">
    <property type="entry name" value="MPP_PAPs"/>
    <property type="match status" value="1"/>
</dbReference>
<evidence type="ECO:0000313" key="5">
    <source>
        <dbReference type="WBParaSite" id="Hba_18172"/>
    </source>
</evidence>
<evidence type="ECO:0000313" key="4">
    <source>
        <dbReference type="Proteomes" id="UP000095283"/>
    </source>
</evidence>
<evidence type="ECO:0000259" key="3">
    <source>
        <dbReference type="Pfam" id="PF14008"/>
    </source>
</evidence>
<dbReference type="Pfam" id="PF14008">
    <property type="entry name" value="Metallophos_C"/>
    <property type="match status" value="1"/>
</dbReference>
<dbReference type="WBParaSite" id="Hba_18172">
    <property type="protein sequence ID" value="Hba_18172"/>
    <property type="gene ID" value="Hba_18172"/>
</dbReference>
<dbReference type="InterPro" id="IPR041792">
    <property type="entry name" value="MPP_PAP"/>
</dbReference>